<reference evidence="2" key="2">
    <citation type="journal article" date="2017" name="J. Anim. Genet.">
        <title>Multiple reference genome sequences of hot pepper reveal the massive evolution of plant disease resistance genes by retroduplication.</title>
        <authorList>
            <person name="Kim S."/>
            <person name="Park J."/>
            <person name="Yeom S.-I."/>
            <person name="Kim Y.-M."/>
            <person name="Seo E."/>
            <person name="Kim K.-T."/>
            <person name="Kim M.-S."/>
            <person name="Lee J.M."/>
            <person name="Cheong K."/>
            <person name="Shin H.-S."/>
            <person name="Kim S.-B."/>
            <person name="Han K."/>
            <person name="Lee J."/>
            <person name="Park M."/>
            <person name="Lee H.-A."/>
            <person name="Lee H.-Y."/>
            <person name="Lee Y."/>
            <person name="Oh S."/>
            <person name="Lee J.H."/>
            <person name="Choi E."/>
            <person name="Choi E."/>
            <person name="Lee S.E."/>
            <person name="Jeon J."/>
            <person name="Kim H."/>
            <person name="Choi G."/>
            <person name="Song H."/>
            <person name="Lee J."/>
            <person name="Lee S.-C."/>
            <person name="Kwon J.-K."/>
            <person name="Lee H.-Y."/>
            <person name="Koo N."/>
            <person name="Hong Y."/>
            <person name="Kim R.W."/>
            <person name="Kang W.-H."/>
            <person name="Huh J.H."/>
            <person name="Kang B.-C."/>
            <person name="Yang T.-J."/>
            <person name="Lee Y.-H."/>
            <person name="Bennetzen J.L."/>
            <person name="Choi D."/>
        </authorList>
    </citation>
    <scope>NUCLEOTIDE SEQUENCE [LARGE SCALE GENOMIC DNA]</scope>
    <source>
        <strain evidence="2">cv. PBC81</strain>
    </source>
</reference>
<evidence type="ECO:0000313" key="1">
    <source>
        <dbReference type="EMBL" id="PHT54909.1"/>
    </source>
</evidence>
<evidence type="ECO:0000313" key="2">
    <source>
        <dbReference type="Proteomes" id="UP000224567"/>
    </source>
</evidence>
<proteinExistence type="predicted"/>
<dbReference type="PANTHER" id="PTHR47413:SF2">
    <property type="entry name" value="LIPASE-LIKE PAD4"/>
    <property type="match status" value="1"/>
</dbReference>
<gene>
    <name evidence="1" type="ORF">CQW23_03395</name>
</gene>
<protein>
    <submittedName>
        <fullName evidence="1">Uncharacterized protein</fullName>
    </submittedName>
</protein>
<dbReference type="EMBL" id="MLFT02000002">
    <property type="protein sequence ID" value="PHT54909.1"/>
    <property type="molecule type" value="Genomic_DNA"/>
</dbReference>
<accession>A0A2G2XBT1</accession>
<keyword evidence="2" id="KW-1185">Reference proteome</keyword>
<dbReference type="AlphaFoldDB" id="A0A2G2XBT1"/>
<dbReference type="Proteomes" id="UP000224567">
    <property type="component" value="Unassembled WGS sequence"/>
</dbReference>
<reference evidence="1 2" key="1">
    <citation type="journal article" date="2017" name="Genome Biol.">
        <title>New reference genome sequences of hot pepper reveal the massive evolution of plant disease-resistance genes by retroduplication.</title>
        <authorList>
            <person name="Kim S."/>
            <person name="Park J."/>
            <person name="Yeom S.I."/>
            <person name="Kim Y.M."/>
            <person name="Seo E."/>
            <person name="Kim K.T."/>
            <person name="Kim M.S."/>
            <person name="Lee J.M."/>
            <person name="Cheong K."/>
            <person name="Shin H.S."/>
            <person name="Kim S.B."/>
            <person name="Han K."/>
            <person name="Lee J."/>
            <person name="Park M."/>
            <person name="Lee H.A."/>
            <person name="Lee H.Y."/>
            <person name="Lee Y."/>
            <person name="Oh S."/>
            <person name="Lee J.H."/>
            <person name="Choi E."/>
            <person name="Choi E."/>
            <person name="Lee S.E."/>
            <person name="Jeon J."/>
            <person name="Kim H."/>
            <person name="Choi G."/>
            <person name="Song H."/>
            <person name="Lee J."/>
            <person name="Lee S.C."/>
            <person name="Kwon J.K."/>
            <person name="Lee H.Y."/>
            <person name="Koo N."/>
            <person name="Hong Y."/>
            <person name="Kim R.W."/>
            <person name="Kang W.H."/>
            <person name="Huh J.H."/>
            <person name="Kang B.C."/>
            <person name="Yang T.J."/>
            <person name="Lee Y.H."/>
            <person name="Bennetzen J.L."/>
            <person name="Choi D."/>
        </authorList>
    </citation>
    <scope>NUCLEOTIDE SEQUENCE [LARGE SCALE GENOMIC DNA]</scope>
    <source>
        <strain evidence="2">cv. PBC81</strain>
    </source>
</reference>
<dbReference type="STRING" id="33114.A0A2G2XBT1"/>
<comment type="caution">
    <text evidence="1">The sequence shown here is derived from an EMBL/GenBank/DDBJ whole genome shotgun (WGS) entry which is preliminary data.</text>
</comment>
<name>A0A2G2XBT1_CAPBA</name>
<sequence>MESEASSFESSETLAALVASTPLLEESWKVCVVADASVDSHFTVIRIGGIAYVGFSGVKLAAGVGFSCRNIMRLPDELFSSLCLGGPDLPMVHAGLLHLFLSVYADNLFRDQEYLNLSSIDGGFVDLLDEFDYQEGRVLISL</sequence>
<organism evidence="1 2">
    <name type="scientific">Capsicum baccatum</name>
    <name type="common">Peruvian pepper</name>
    <dbReference type="NCBI Taxonomy" id="33114"/>
    <lineage>
        <taxon>Eukaryota</taxon>
        <taxon>Viridiplantae</taxon>
        <taxon>Streptophyta</taxon>
        <taxon>Embryophyta</taxon>
        <taxon>Tracheophyta</taxon>
        <taxon>Spermatophyta</taxon>
        <taxon>Magnoliopsida</taxon>
        <taxon>eudicotyledons</taxon>
        <taxon>Gunneridae</taxon>
        <taxon>Pentapetalae</taxon>
        <taxon>asterids</taxon>
        <taxon>lamiids</taxon>
        <taxon>Solanales</taxon>
        <taxon>Solanaceae</taxon>
        <taxon>Solanoideae</taxon>
        <taxon>Capsiceae</taxon>
        <taxon>Capsicum</taxon>
    </lineage>
</organism>
<dbReference type="PANTHER" id="PTHR47413">
    <property type="entry name" value="LIPASE-LIKE PAD4"/>
    <property type="match status" value="1"/>
</dbReference>
<dbReference type="OrthoDB" id="426718at2759"/>